<dbReference type="EnsemblMetazoa" id="GPAI024859-RA">
    <property type="protein sequence ID" value="GPAI024859-PA"/>
    <property type="gene ID" value="GPAI024859"/>
</dbReference>
<dbReference type="Proteomes" id="UP000092445">
    <property type="component" value="Unassembled WGS sequence"/>
</dbReference>
<accession>A0A1A9ZTW9</accession>
<evidence type="ECO:0000313" key="2">
    <source>
        <dbReference type="Proteomes" id="UP000092445"/>
    </source>
</evidence>
<reference evidence="2" key="1">
    <citation type="submission" date="2014-03" db="EMBL/GenBank/DDBJ databases">
        <authorList>
            <person name="Aksoy S."/>
            <person name="Warren W."/>
            <person name="Wilson R.K."/>
        </authorList>
    </citation>
    <scope>NUCLEOTIDE SEQUENCE [LARGE SCALE GENOMIC DNA]</scope>
    <source>
        <strain evidence="2">IAEA</strain>
    </source>
</reference>
<organism evidence="1 2">
    <name type="scientific">Glossina pallidipes</name>
    <name type="common">Tsetse fly</name>
    <dbReference type="NCBI Taxonomy" id="7398"/>
    <lineage>
        <taxon>Eukaryota</taxon>
        <taxon>Metazoa</taxon>
        <taxon>Ecdysozoa</taxon>
        <taxon>Arthropoda</taxon>
        <taxon>Hexapoda</taxon>
        <taxon>Insecta</taxon>
        <taxon>Pterygota</taxon>
        <taxon>Neoptera</taxon>
        <taxon>Endopterygota</taxon>
        <taxon>Diptera</taxon>
        <taxon>Brachycera</taxon>
        <taxon>Muscomorpha</taxon>
        <taxon>Hippoboscoidea</taxon>
        <taxon>Glossinidae</taxon>
        <taxon>Glossina</taxon>
    </lineage>
</organism>
<dbReference type="VEuPathDB" id="VectorBase:GPAI024859"/>
<reference evidence="1" key="2">
    <citation type="submission" date="2020-05" db="UniProtKB">
        <authorList>
            <consortium name="EnsemblMetazoa"/>
        </authorList>
    </citation>
    <scope>IDENTIFICATION</scope>
    <source>
        <strain evidence="1">IAEA</strain>
    </source>
</reference>
<proteinExistence type="predicted"/>
<dbReference type="AlphaFoldDB" id="A0A1A9ZTW9"/>
<sequence>MDDAVEKAEIINAIVNAVGESGKGTTWISIISSMPVKWKRGRERGAQNLMVHTAIEESIDKVLLSELYIKLQTAAWFQYGKGKADIHITNINLQLEEIGKANRNFVAAEVAGIPFTVMIDCRETQSKKPKCFLCPTWIQLKELCFKNVGALRPGLHT</sequence>
<keyword evidence="2" id="KW-1185">Reference proteome</keyword>
<name>A0A1A9ZTW9_GLOPL</name>
<evidence type="ECO:0000313" key="1">
    <source>
        <dbReference type="EnsemblMetazoa" id="GPAI024859-PA"/>
    </source>
</evidence>
<protein>
    <submittedName>
        <fullName evidence="1">Uncharacterized protein</fullName>
    </submittedName>
</protein>